<dbReference type="RefSeq" id="WP_014777944.1">
    <property type="nucleotide sequence ID" value="NC_018012.1"/>
</dbReference>
<dbReference type="AlphaFoldDB" id="I3Y908"/>
<dbReference type="KEGG" id="tvi:Thivi_1473"/>
<gene>
    <name evidence="1" type="ordered locus">Thivi_1473</name>
</gene>
<sequence>MTIDLGPVSKTLEAEVRTWVRRNGTVVWLDLDNHYSGFVDRLAARRDAGELPYEVRAFRGSHLALILAPEEVSVGVDRLPLLLHLPGFNEETVRETPLYELYVAGSRYRKALDTLITEAAAGQVTPEQIAAFRTQPETTLEGADVWLAALLDESSNELVTLLRSLQPTAVLDDLLGGGFIAGQLGQPEAESALWEQIRVWTGWPSTWRETALPSVASRARLSAEEVAFAAAAWALCVEYVHDLKRPPVSAVLAGAIDLPPSLTETCRTLATHLRARHPGFYQRCADETEALLAEEVETAKAEDLGRIDTFRFEEDRVLKAAFAALQSSDWMRALEWADLRIGAKSKQPSFWVRDDLARTSAWQLVLAAAQLGQAIAQAGTLGAVGDLVTAISAYTERGAAVDQTHRHLEQRRVALLYPQLPEFESLRSCLDRLRGHWRSWADAWARDFNARCRAHGFLPEAGLQQRHLFDEQVRPLTGESGTTAYFLIDAFRYEMADELYRQLVDTPATTVTLKPCLAELPTCTEVGMNLLAPVATRGRVSPVLSTEGGGGRVLGFTRGEFRVTDPATRQRAIHDRVGGGTCPWLTLDEVVTRDPVSLKRAIAQARLVVVHSQEIDDAGEKGVGPAVFEHVMQKLRAGWRLLRDAGVRRFVLTADHGFLLLDPQAAAVQTHGRRIDPGRRHVFSPAAADHPGEVRVALAELGYEGVAGHLMFPESTALFDTGRPRRGFAHGGNSLQERVIPVLTLVHRAAAGGSAQRYVVWGERREGVAGMHCVAVRIEAAVQCELDFGSPRELELALRVPEAADVQVELCQTRGPARLVGGGVRAQVGAPFELFFRLSGSSDARVLIELYHPGAAADVESGMPEARFAVAAAGMSGTPSLRDPAGTPDVWLERLPEGGVRQLFAHLAQHGVVTESEAASMLGGQRGLRRFSLEFESFAVKVPFAVRIDLIGGVKRYVRD</sequence>
<evidence type="ECO:0000313" key="2">
    <source>
        <dbReference type="Proteomes" id="UP000006062"/>
    </source>
</evidence>
<evidence type="ECO:0000313" key="1">
    <source>
        <dbReference type="EMBL" id="AFL73476.1"/>
    </source>
</evidence>
<dbReference type="OrthoDB" id="9769734at2"/>
<dbReference type="Pfam" id="PF08665">
    <property type="entry name" value="PglZ"/>
    <property type="match status" value="1"/>
</dbReference>
<accession>I3Y908</accession>
<reference evidence="1 2" key="1">
    <citation type="submission" date="2012-06" db="EMBL/GenBank/DDBJ databases">
        <title>Complete sequence of Thiocystis violascens DSM 198.</title>
        <authorList>
            <consortium name="US DOE Joint Genome Institute"/>
            <person name="Lucas S."/>
            <person name="Han J."/>
            <person name="Lapidus A."/>
            <person name="Cheng J.-F."/>
            <person name="Goodwin L."/>
            <person name="Pitluck S."/>
            <person name="Peters L."/>
            <person name="Ovchinnikova G."/>
            <person name="Teshima H."/>
            <person name="Detter J.C."/>
            <person name="Han C."/>
            <person name="Tapia R."/>
            <person name="Land M."/>
            <person name="Hauser L."/>
            <person name="Kyrpides N."/>
            <person name="Ivanova N."/>
            <person name="Pagani I."/>
            <person name="Vogl K."/>
            <person name="Liu Z."/>
            <person name="Frigaard N.-U."/>
            <person name="Bryant D."/>
            <person name="Woyke T."/>
        </authorList>
    </citation>
    <scope>NUCLEOTIDE SEQUENCE [LARGE SCALE GENOMIC DNA]</scope>
    <source>
        <strain evidence="2">ATCC 17096 / DSM 198 / 6111</strain>
    </source>
</reference>
<keyword evidence="2" id="KW-1185">Reference proteome</keyword>
<dbReference type="eggNOG" id="COG1564">
    <property type="taxonomic scope" value="Bacteria"/>
</dbReference>
<dbReference type="EMBL" id="CP003154">
    <property type="protein sequence ID" value="AFL73476.1"/>
    <property type="molecule type" value="Genomic_DNA"/>
</dbReference>
<protein>
    <submittedName>
        <fullName evidence="1">PglZ domain-containing protein</fullName>
    </submittedName>
</protein>
<name>I3Y908_THIV6</name>
<dbReference type="NCBIfam" id="NF033443">
    <property type="entry name" value="BREX_PglZ_6"/>
    <property type="match status" value="1"/>
</dbReference>
<dbReference type="HOGENOM" id="CLU_309202_0_0_6"/>
<dbReference type="STRING" id="765911.Thivi_1473"/>
<dbReference type="Proteomes" id="UP000006062">
    <property type="component" value="Chromosome"/>
</dbReference>
<proteinExistence type="predicted"/>
<organism evidence="1 2">
    <name type="scientific">Thiocystis violascens (strain ATCC 17096 / DSM 198 / 6111)</name>
    <name type="common">Chromatium violascens</name>
    <dbReference type="NCBI Taxonomy" id="765911"/>
    <lineage>
        <taxon>Bacteria</taxon>
        <taxon>Pseudomonadati</taxon>
        <taxon>Pseudomonadota</taxon>
        <taxon>Gammaproteobacteria</taxon>
        <taxon>Chromatiales</taxon>
        <taxon>Chromatiaceae</taxon>
        <taxon>Thiocystis</taxon>
    </lineage>
</organism>